<dbReference type="Proteomes" id="UP000322110">
    <property type="component" value="Unassembled WGS sequence"/>
</dbReference>
<evidence type="ECO:0000313" key="2">
    <source>
        <dbReference type="EMBL" id="KAA2214291.1"/>
    </source>
</evidence>
<evidence type="ECO:0000313" key="3">
    <source>
        <dbReference type="Proteomes" id="UP000322110"/>
    </source>
</evidence>
<keyword evidence="3" id="KW-1185">Reference proteome</keyword>
<feature type="domain" description="CoA-binding" evidence="1">
    <location>
        <begin position="15"/>
        <end position="108"/>
    </location>
</feature>
<proteinExistence type="predicted"/>
<dbReference type="InterPro" id="IPR003781">
    <property type="entry name" value="CoA-bd"/>
</dbReference>
<comment type="caution">
    <text evidence="2">The sequence shown here is derived from an EMBL/GenBank/DDBJ whole genome shotgun (WGS) entry which is preliminary data.</text>
</comment>
<dbReference type="Gene3D" id="3.40.50.720">
    <property type="entry name" value="NAD(P)-binding Rossmann-like Domain"/>
    <property type="match status" value="1"/>
</dbReference>
<dbReference type="Pfam" id="PF13380">
    <property type="entry name" value="CoA_binding_2"/>
    <property type="match status" value="1"/>
</dbReference>
<dbReference type="AlphaFoldDB" id="A0A5B2TIJ4"/>
<dbReference type="RefSeq" id="WP_149810230.1">
    <property type="nucleotide sequence ID" value="NZ_VUKA01000001.1"/>
</dbReference>
<accession>A0A5B2TIJ4</accession>
<dbReference type="EMBL" id="VUKA01000001">
    <property type="protein sequence ID" value="KAA2214291.1"/>
    <property type="molecule type" value="Genomic_DNA"/>
</dbReference>
<dbReference type="PANTHER" id="PTHR33303:SF2">
    <property type="entry name" value="COA-BINDING DOMAIN-CONTAINING PROTEIN"/>
    <property type="match status" value="1"/>
</dbReference>
<protein>
    <submittedName>
        <fullName evidence="2">CoA-binding protein</fullName>
    </submittedName>
</protein>
<dbReference type="PANTHER" id="PTHR33303">
    <property type="entry name" value="CYTOPLASMIC PROTEIN-RELATED"/>
    <property type="match status" value="1"/>
</dbReference>
<dbReference type="InterPro" id="IPR036291">
    <property type="entry name" value="NAD(P)-bd_dom_sf"/>
</dbReference>
<dbReference type="OrthoDB" id="9804695at2"/>
<organism evidence="2 3">
    <name type="scientific">Teichococcus oryzae</name>
    <dbReference type="NCBI Taxonomy" id="1608942"/>
    <lineage>
        <taxon>Bacteria</taxon>
        <taxon>Pseudomonadati</taxon>
        <taxon>Pseudomonadota</taxon>
        <taxon>Alphaproteobacteria</taxon>
        <taxon>Acetobacterales</taxon>
        <taxon>Roseomonadaceae</taxon>
        <taxon>Roseomonas</taxon>
    </lineage>
</organism>
<dbReference type="SUPFAM" id="SSF51735">
    <property type="entry name" value="NAD(P)-binding Rossmann-fold domains"/>
    <property type="match status" value="1"/>
</dbReference>
<dbReference type="SMART" id="SM00881">
    <property type="entry name" value="CoA_binding"/>
    <property type="match status" value="1"/>
</dbReference>
<sequence>MTIDGLDDDAIRRLLLNTRRVAVVGASANPLRPSNGVTGFLVSRGFDVTPVNPGLAGQKLHGATVAASLEEAGPLDLVDIFRRSEEAGKVIDEAIRLGAKAIWTQLGVIDEAAAARARAAGLVAVMDRCPAIEWPRLGLSAGA</sequence>
<gene>
    <name evidence="2" type="ORF">F0Q34_00730</name>
</gene>
<reference evidence="2 3" key="1">
    <citation type="journal article" date="2015" name="Int. J. Syst. Evol. Microbiol.">
        <title>Roseomonas oryzae sp. nov., isolated from paddy rhizosphere soil.</title>
        <authorList>
            <person name="Ramaprasad E.V."/>
            <person name="Sasikala Ch."/>
            <person name="Ramana Ch.V."/>
        </authorList>
    </citation>
    <scope>NUCLEOTIDE SEQUENCE [LARGE SCALE GENOMIC DNA]</scope>
    <source>
        <strain evidence="2 3">KCTC 42542</strain>
    </source>
</reference>
<name>A0A5B2TIJ4_9PROT</name>
<evidence type="ECO:0000259" key="1">
    <source>
        <dbReference type="SMART" id="SM00881"/>
    </source>
</evidence>